<reference evidence="3" key="2">
    <citation type="submission" date="2023-07" db="EMBL/GenBank/DDBJ databases">
        <title>Sorghum-associated microbial communities from plants grown in Nebraska, USA.</title>
        <authorList>
            <person name="Schachtman D."/>
        </authorList>
    </citation>
    <scope>NUCLEOTIDE SEQUENCE</scope>
    <source>
        <strain evidence="3">BE330</strain>
    </source>
</reference>
<dbReference type="InterPro" id="IPR000182">
    <property type="entry name" value="GNAT_dom"/>
</dbReference>
<dbReference type="Pfam" id="PF13302">
    <property type="entry name" value="Acetyltransf_3"/>
    <property type="match status" value="1"/>
</dbReference>
<name>A0A0F7JJI4_9DEIO</name>
<dbReference type="PANTHER" id="PTHR43610:SF1">
    <property type="entry name" value="N-ACETYLTRANSFERASE DOMAIN-CONTAINING PROTEIN"/>
    <property type="match status" value="1"/>
</dbReference>
<dbReference type="PANTHER" id="PTHR43610">
    <property type="entry name" value="BLL6696 PROTEIN"/>
    <property type="match status" value="1"/>
</dbReference>
<evidence type="ECO:0000259" key="1">
    <source>
        <dbReference type="Pfam" id="PF13302"/>
    </source>
</evidence>
<dbReference type="GO" id="GO:0016747">
    <property type="term" value="F:acyltransferase activity, transferring groups other than amino-acyl groups"/>
    <property type="evidence" value="ECO:0007669"/>
    <property type="project" value="InterPro"/>
</dbReference>
<evidence type="ECO:0000313" key="3">
    <source>
        <dbReference type="EMBL" id="MDR6216673.1"/>
    </source>
</evidence>
<dbReference type="KEGG" id="dch:SY84_03410"/>
<evidence type="ECO:0000313" key="4">
    <source>
        <dbReference type="Proteomes" id="UP000034024"/>
    </source>
</evidence>
<dbReference type="Proteomes" id="UP000034024">
    <property type="component" value="Chromosome"/>
</dbReference>
<feature type="domain" description="N-acetyltransferase" evidence="1">
    <location>
        <begin position="24"/>
        <end position="160"/>
    </location>
</feature>
<reference evidence="2 4" key="1">
    <citation type="submission" date="2015-01" db="EMBL/GenBank/DDBJ databases">
        <title>Deinococcus soli/N5/whole genome sequencing.</title>
        <authorList>
            <person name="Kim M.K."/>
            <person name="Srinivasan S."/>
            <person name="Lee J.-J."/>
        </authorList>
    </citation>
    <scope>NUCLEOTIDE SEQUENCE [LARGE SCALE GENOMIC DNA]</scope>
    <source>
        <strain evidence="2 4">N5</strain>
    </source>
</reference>
<dbReference type="RefSeq" id="WP_046842831.1">
    <property type="nucleotide sequence ID" value="NZ_CP011389.1"/>
</dbReference>
<proteinExistence type="predicted"/>
<dbReference type="SUPFAM" id="SSF55729">
    <property type="entry name" value="Acyl-CoA N-acyltransferases (Nat)"/>
    <property type="match status" value="1"/>
</dbReference>
<accession>A0A0F7JJI4</accession>
<dbReference type="EMBL" id="CP011389">
    <property type="protein sequence ID" value="AKH16256.1"/>
    <property type="molecule type" value="Genomic_DNA"/>
</dbReference>
<dbReference type="EMBL" id="JAVDQK010000001">
    <property type="protein sequence ID" value="MDR6216673.1"/>
    <property type="molecule type" value="Genomic_DNA"/>
</dbReference>
<dbReference type="AlphaFoldDB" id="A0A0F7JJI4"/>
<organism evidence="2 4">
    <name type="scientific">Deinococcus soli</name>
    <name type="common">ex Cha et al. 2016</name>
    <dbReference type="NCBI Taxonomy" id="1309411"/>
    <lineage>
        <taxon>Bacteria</taxon>
        <taxon>Thermotogati</taxon>
        <taxon>Deinococcota</taxon>
        <taxon>Deinococci</taxon>
        <taxon>Deinococcales</taxon>
        <taxon>Deinococcaceae</taxon>
        <taxon>Deinococcus</taxon>
    </lineage>
</organism>
<gene>
    <name evidence="3" type="ORF">J2Y00_000222</name>
    <name evidence="2" type="ORF">SY84_03410</name>
</gene>
<dbReference type="PATRIC" id="fig|1309411.5.peg.708"/>
<protein>
    <submittedName>
        <fullName evidence="2">Alanine acetyltransferase</fullName>
    </submittedName>
    <submittedName>
        <fullName evidence="3">RimJ/RimL family protein N-acetyltransferase</fullName>
    </submittedName>
</protein>
<evidence type="ECO:0000313" key="2">
    <source>
        <dbReference type="EMBL" id="AKH16256.1"/>
    </source>
</evidence>
<sequence length="213" mass="23208">MSEMTPAPAEQWFDTPELCGRLVTLEGLRPEHGADLSAGATPETIRFLARGGPKENTPQAWAAYVERLNALPRRVNFAVRSRASGRVVGRISYSEVNAADRWVEVGTMLLPGAQGTGVNADAKVLVMDRAFGVLRANRVHFKVDALNERSLRAMRRLGATEEGVLRAYQVRPDGSARDSVMFSVLRGEWPEVRAGLLARLPGDSPRSGEGRAS</sequence>
<dbReference type="InterPro" id="IPR016181">
    <property type="entry name" value="Acyl_CoA_acyltransferase"/>
</dbReference>
<dbReference type="Gene3D" id="3.40.630.30">
    <property type="match status" value="1"/>
</dbReference>
<keyword evidence="2" id="KW-0808">Transferase</keyword>
<dbReference type="Proteomes" id="UP001185331">
    <property type="component" value="Unassembled WGS sequence"/>
</dbReference>
<keyword evidence="4" id="KW-1185">Reference proteome</keyword>